<dbReference type="FunFam" id="3.30.160.60:FF:000047">
    <property type="entry name" value="zinc finger protein OZF"/>
    <property type="match status" value="1"/>
</dbReference>
<evidence type="ECO:0000313" key="15">
    <source>
        <dbReference type="Proteomes" id="UP000645828"/>
    </source>
</evidence>
<dbReference type="PROSITE" id="PS00028">
    <property type="entry name" value="ZINC_FINGER_C2H2_1"/>
    <property type="match status" value="5"/>
</dbReference>
<dbReference type="FunFam" id="3.30.160.60:FF:000320">
    <property type="entry name" value="Zinc finger protein 777"/>
    <property type="match status" value="1"/>
</dbReference>
<dbReference type="GO" id="GO:0005634">
    <property type="term" value="C:nucleus"/>
    <property type="evidence" value="ECO:0007669"/>
    <property type="project" value="UniProtKB-SubCell"/>
</dbReference>
<dbReference type="GO" id="GO:0000978">
    <property type="term" value="F:RNA polymerase II cis-regulatory region sequence-specific DNA binding"/>
    <property type="evidence" value="ECO:0007669"/>
    <property type="project" value="TreeGrafter"/>
</dbReference>
<name>A0A811YZN5_NYCPR</name>
<dbReference type="InterPro" id="IPR013087">
    <property type="entry name" value="Znf_C2H2_type"/>
</dbReference>
<dbReference type="PANTHER" id="PTHR23226">
    <property type="entry name" value="ZINC FINGER AND SCAN DOMAIN-CONTAINING"/>
    <property type="match status" value="1"/>
</dbReference>
<dbReference type="EMBL" id="CAJHUB010000754">
    <property type="protein sequence ID" value="CAD7681926.1"/>
    <property type="molecule type" value="Genomic_DNA"/>
</dbReference>
<dbReference type="AlphaFoldDB" id="A0A811YZN5"/>
<dbReference type="InterPro" id="IPR036236">
    <property type="entry name" value="Znf_C2H2_sf"/>
</dbReference>
<comment type="subcellular location">
    <subcellularLocation>
        <location evidence="1">Nucleus</location>
    </subcellularLocation>
</comment>
<keyword evidence="7" id="KW-0805">Transcription regulation</keyword>
<dbReference type="FunFam" id="3.30.160.60:FF:000710">
    <property type="entry name" value="Zinc finger protein 768"/>
    <property type="match status" value="1"/>
</dbReference>
<evidence type="ECO:0000256" key="7">
    <source>
        <dbReference type="ARBA" id="ARBA00023015"/>
    </source>
</evidence>
<keyword evidence="5 11" id="KW-0863">Zinc-finger</keyword>
<feature type="domain" description="C2H2-type" evidence="13">
    <location>
        <begin position="226"/>
        <end position="253"/>
    </location>
</feature>
<dbReference type="PANTHER" id="PTHR23226:SF416">
    <property type="entry name" value="FI01424P"/>
    <property type="match status" value="1"/>
</dbReference>
<dbReference type="GO" id="GO:0008270">
    <property type="term" value="F:zinc ion binding"/>
    <property type="evidence" value="ECO:0007669"/>
    <property type="project" value="UniProtKB-KW"/>
</dbReference>
<keyword evidence="9" id="KW-0804">Transcription</keyword>
<dbReference type="Pfam" id="PF00096">
    <property type="entry name" value="zf-C2H2"/>
    <property type="match status" value="4"/>
</dbReference>
<dbReference type="Proteomes" id="UP000645828">
    <property type="component" value="Unassembled WGS sequence"/>
</dbReference>
<feature type="domain" description="C2H2-type" evidence="13">
    <location>
        <begin position="282"/>
        <end position="309"/>
    </location>
</feature>
<gene>
    <name evidence="14" type="ORF">NYPRO_LOCUS14718</name>
</gene>
<feature type="region of interest" description="Disordered" evidence="12">
    <location>
        <begin position="147"/>
        <end position="166"/>
    </location>
</feature>
<dbReference type="FunFam" id="3.30.160.60:FF:001442">
    <property type="entry name" value="zinc finger protein 696"/>
    <property type="match status" value="1"/>
</dbReference>
<dbReference type="GO" id="GO:0000981">
    <property type="term" value="F:DNA-binding transcription factor activity, RNA polymerase II-specific"/>
    <property type="evidence" value="ECO:0007669"/>
    <property type="project" value="TreeGrafter"/>
</dbReference>
<proteinExistence type="inferred from homology"/>
<feature type="domain" description="C2H2-type" evidence="13">
    <location>
        <begin position="310"/>
        <end position="337"/>
    </location>
</feature>
<evidence type="ECO:0000313" key="14">
    <source>
        <dbReference type="EMBL" id="CAD7681926.1"/>
    </source>
</evidence>
<dbReference type="PROSITE" id="PS50157">
    <property type="entry name" value="ZINC_FINGER_C2H2_2"/>
    <property type="match status" value="7"/>
</dbReference>
<evidence type="ECO:0000259" key="13">
    <source>
        <dbReference type="PROSITE" id="PS50157"/>
    </source>
</evidence>
<dbReference type="SMART" id="SM00355">
    <property type="entry name" value="ZnF_C2H2"/>
    <property type="match status" value="7"/>
</dbReference>
<accession>A0A811YZN5</accession>
<comment type="similarity">
    <text evidence="2">Belongs to the krueppel C2H2-type zinc-finger protein family.</text>
</comment>
<protein>
    <submittedName>
        <fullName evidence="14">(raccoon dog) hypothetical protein</fullName>
    </submittedName>
</protein>
<feature type="compositionally biased region" description="Basic and acidic residues" evidence="12">
    <location>
        <begin position="147"/>
        <end position="157"/>
    </location>
</feature>
<evidence type="ECO:0000256" key="8">
    <source>
        <dbReference type="ARBA" id="ARBA00023125"/>
    </source>
</evidence>
<feature type="domain" description="C2H2-type" evidence="13">
    <location>
        <begin position="338"/>
        <end position="365"/>
    </location>
</feature>
<dbReference type="FunFam" id="3.30.160.60:FF:000965">
    <property type="entry name" value="Neurotrophin receptor-interacting factor homolog"/>
    <property type="match status" value="1"/>
</dbReference>
<evidence type="ECO:0000256" key="5">
    <source>
        <dbReference type="ARBA" id="ARBA00022771"/>
    </source>
</evidence>
<keyword evidence="4" id="KW-0677">Repeat</keyword>
<dbReference type="FunFam" id="3.30.160.60:FF:000281">
    <property type="entry name" value="Zinc finger protein 558 isoform X1"/>
    <property type="match status" value="1"/>
</dbReference>
<keyword evidence="10" id="KW-0539">Nucleus</keyword>
<evidence type="ECO:0000256" key="12">
    <source>
        <dbReference type="SAM" id="MobiDB-lite"/>
    </source>
</evidence>
<comment type="caution">
    <text evidence="14">The sequence shown here is derived from an EMBL/GenBank/DDBJ whole genome shotgun (WGS) entry which is preliminary data.</text>
</comment>
<dbReference type="SUPFAM" id="SSF57667">
    <property type="entry name" value="beta-beta-alpha zinc fingers"/>
    <property type="match status" value="4"/>
</dbReference>
<keyword evidence="8" id="KW-0238">DNA-binding</keyword>
<evidence type="ECO:0000256" key="9">
    <source>
        <dbReference type="ARBA" id="ARBA00023163"/>
    </source>
</evidence>
<sequence length="429" mass="47967">MGLREVQELTDTTPDELTEGNLMEISAPQPVPDNGEEDLEVTVPENKLTLDSLAEGLQLFKTAFDFFYNMEPSVIWALQPKHTVEGLNVACKSRMEIVSLRYHLIPQPRPVRESVVPENVAIGPAEARIVQGSLCPCHKVENEDESFEHGVSIKDSQKDEEDSLASTGLVQPHVTQDEEKPCISSQCEEAFHAGQKDCKCSECGKTFSNKDKCVQHQKIHTGEKPYKYNDCGDVFVCNSSLQEHQRVHMGSRSNDCAECGKSFIRKSHLIQHQRIHTGAKPFECSECGKAFGHKDTLTQHQKTHSGERPFMCSRCGKAFLHKDALAEHQKSDTGEKSYKCDRCGKFFSHSSYIKVHKRIHSGTRPYVCSECGKAYISHPHLIQHKKSHTTAKPMDEKNEENSFMTSPASVCTGDTAPEQSRMCSANVEG</sequence>
<organism evidence="14 15">
    <name type="scientific">Nyctereutes procyonoides</name>
    <name type="common">Raccoon dog</name>
    <name type="synonym">Canis procyonoides</name>
    <dbReference type="NCBI Taxonomy" id="34880"/>
    <lineage>
        <taxon>Eukaryota</taxon>
        <taxon>Metazoa</taxon>
        <taxon>Chordata</taxon>
        <taxon>Craniata</taxon>
        <taxon>Vertebrata</taxon>
        <taxon>Euteleostomi</taxon>
        <taxon>Mammalia</taxon>
        <taxon>Eutheria</taxon>
        <taxon>Laurasiatheria</taxon>
        <taxon>Carnivora</taxon>
        <taxon>Caniformia</taxon>
        <taxon>Canidae</taxon>
        <taxon>Nyctereutes</taxon>
    </lineage>
</organism>
<evidence type="ECO:0000256" key="3">
    <source>
        <dbReference type="ARBA" id="ARBA00022723"/>
    </source>
</evidence>
<evidence type="ECO:0000256" key="4">
    <source>
        <dbReference type="ARBA" id="ARBA00022737"/>
    </source>
</evidence>
<dbReference type="FunFam" id="3.30.160.60:FF:002343">
    <property type="entry name" value="Zinc finger protein 33A"/>
    <property type="match status" value="1"/>
</dbReference>
<evidence type="ECO:0000256" key="1">
    <source>
        <dbReference type="ARBA" id="ARBA00004123"/>
    </source>
</evidence>
<evidence type="ECO:0000256" key="11">
    <source>
        <dbReference type="PROSITE-ProRule" id="PRU00042"/>
    </source>
</evidence>
<reference evidence="14" key="1">
    <citation type="submission" date="2020-12" db="EMBL/GenBank/DDBJ databases">
        <authorList>
            <consortium name="Molecular Ecology Group"/>
        </authorList>
    </citation>
    <scope>NUCLEOTIDE SEQUENCE</scope>
    <source>
        <strain evidence="14">TBG_1078</strain>
    </source>
</reference>
<feature type="domain" description="C2H2-type" evidence="13">
    <location>
        <begin position="366"/>
        <end position="393"/>
    </location>
</feature>
<evidence type="ECO:0000256" key="6">
    <source>
        <dbReference type="ARBA" id="ARBA00022833"/>
    </source>
</evidence>
<evidence type="ECO:0000256" key="10">
    <source>
        <dbReference type="ARBA" id="ARBA00023242"/>
    </source>
</evidence>
<dbReference type="Gene3D" id="3.30.160.60">
    <property type="entry name" value="Classic Zinc Finger"/>
    <property type="match status" value="7"/>
</dbReference>
<feature type="domain" description="C2H2-type" evidence="13">
    <location>
        <begin position="198"/>
        <end position="225"/>
    </location>
</feature>
<keyword evidence="15" id="KW-1185">Reference proteome</keyword>
<feature type="region of interest" description="Disordered" evidence="12">
    <location>
        <begin position="385"/>
        <end position="429"/>
    </location>
</feature>
<keyword evidence="6" id="KW-0862">Zinc</keyword>
<feature type="domain" description="C2H2-type" evidence="13">
    <location>
        <begin position="254"/>
        <end position="281"/>
    </location>
</feature>
<evidence type="ECO:0000256" key="2">
    <source>
        <dbReference type="ARBA" id="ARBA00006991"/>
    </source>
</evidence>
<keyword evidence="3" id="KW-0479">Metal-binding</keyword>